<gene>
    <name evidence="1" type="ORF">AcdelDRAFT_1981</name>
</gene>
<dbReference type="Proteomes" id="UP000003856">
    <property type="component" value="Unassembled WGS sequence"/>
</dbReference>
<protein>
    <submittedName>
        <fullName evidence="1">Uncharacterized protein</fullName>
    </submittedName>
</protein>
<dbReference type="EMBL" id="ACQT01000055">
    <property type="protein sequence ID" value="EER60456.1"/>
    <property type="molecule type" value="Genomic_DNA"/>
</dbReference>
<organism evidence="1 2">
    <name type="scientific">Acidovorax delafieldii 2AN</name>
    <dbReference type="NCBI Taxonomy" id="573060"/>
    <lineage>
        <taxon>Bacteria</taxon>
        <taxon>Pseudomonadati</taxon>
        <taxon>Pseudomonadota</taxon>
        <taxon>Betaproteobacteria</taxon>
        <taxon>Burkholderiales</taxon>
        <taxon>Comamonadaceae</taxon>
        <taxon>Acidovorax</taxon>
    </lineage>
</organism>
<sequence length="66" mass="7838">MTEPSEPTLKQWKRRALQAEQQVEFLQGVRAREADKEMRQFRELAALRVALKEAQEIIQWALEQQT</sequence>
<name>C5T501_ACIDE</name>
<dbReference type="AlphaFoldDB" id="C5T501"/>
<comment type="caution">
    <text evidence="1">The sequence shown here is derived from an EMBL/GenBank/DDBJ whole genome shotgun (WGS) entry which is preliminary data.</text>
</comment>
<dbReference type="OrthoDB" id="9944603at2"/>
<accession>C5T501</accession>
<keyword evidence="2" id="KW-1185">Reference proteome</keyword>
<reference evidence="1 2" key="1">
    <citation type="submission" date="2009-05" db="EMBL/GenBank/DDBJ databases">
        <title>The draft genome of Acidovorax delafieldii 2AN.</title>
        <authorList>
            <consortium name="US DOE Joint Genome Institute (JGI-PGF)"/>
            <person name="Lucas S."/>
            <person name="Copeland A."/>
            <person name="Lapidus A."/>
            <person name="Glavina del Rio T."/>
            <person name="Tice H."/>
            <person name="Bruce D."/>
            <person name="Goodwin L."/>
            <person name="Pitluck S."/>
            <person name="Larimer F."/>
            <person name="Land M.L."/>
            <person name="Hauser L."/>
            <person name="Shelobolina E.S."/>
            <person name="Picardal F."/>
            <person name="Roden E."/>
            <person name="Emerson D."/>
        </authorList>
    </citation>
    <scope>NUCLEOTIDE SEQUENCE [LARGE SCALE GENOMIC DNA]</scope>
    <source>
        <strain evidence="1 2">2AN</strain>
    </source>
</reference>
<dbReference type="PATRIC" id="fig|573060.9.peg.3155"/>
<evidence type="ECO:0000313" key="2">
    <source>
        <dbReference type="Proteomes" id="UP000003856"/>
    </source>
</evidence>
<evidence type="ECO:0000313" key="1">
    <source>
        <dbReference type="EMBL" id="EER60456.1"/>
    </source>
</evidence>
<dbReference type="RefSeq" id="WP_005796027.1">
    <property type="nucleotide sequence ID" value="NZ_ACQT01000055.1"/>
</dbReference>
<proteinExistence type="predicted"/>